<feature type="transmembrane region" description="Helical" evidence="13">
    <location>
        <begin position="63"/>
        <end position="84"/>
    </location>
</feature>
<dbReference type="OrthoDB" id="8156287at2"/>
<evidence type="ECO:0000313" key="16">
    <source>
        <dbReference type="Proteomes" id="UP000261704"/>
    </source>
</evidence>
<comment type="subcellular location">
    <subcellularLocation>
        <location evidence="2">Cell membrane</location>
        <topology evidence="2">Multi-pass membrane protein</topology>
    </subcellularLocation>
</comment>
<dbReference type="AlphaFoldDB" id="A0A347UIQ1"/>
<keyword evidence="4" id="KW-1003">Cell membrane</keyword>
<evidence type="ECO:0000256" key="2">
    <source>
        <dbReference type="ARBA" id="ARBA00004651"/>
    </source>
</evidence>
<gene>
    <name evidence="15" type="ORF">BAR1_12830</name>
</gene>
<organism evidence="15 16">
    <name type="scientific">Profundibacter amoris</name>
    <dbReference type="NCBI Taxonomy" id="2171755"/>
    <lineage>
        <taxon>Bacteria</taxon>
        <taxon>Pseudomonadati</taxon>
        <taxon>Pseudomonadota</taxon>
        <taxon>Alphaproteobacteria</taxon>
        <taxon>Rhodobacterales</taxon>
        <taxon>Paracoccaceae</taxon>
        <taxon>Profundibacter</taxon>
    </lineage>
</organism>
<keyword evidence="8" id="KW-0249">Electron transport</keyword>
<feature type="transmembrane region" description="Helical" evidence="13">
    <location>
        <begin position="105"/>
        <end position="128"/>
    </location>
</feature>
<evidence type="ECO:0000313" key="15">
    <source>
        <dbReference type="EMBL" id="AXX98729.1"/>
    </source>
</evidence>
<keyword evidence="9 13" id="KW-1133">Transmembrane helix</keyword>
<evidence type="ECO:0000259" key="14">
    <source>
        <dbReference type="Pfam" id="PF01292"/>
    </source>
</evidence>
<dbReference type="InterPro" id="IPR052168">
    <property type="entry name" value="Cytochrome_b561_oxidase"/>
</dbReference>
<keyword evidence="11 13" id="KW-0472">Membrane</keyword>
<dbReference type="Proteomes" id="UP000261704">
    <property type="component" value="Chromosome"/>
</dbReference>
<accession>A0A347UIQ1</accession>
<protein>
    <submittedName>
        <fullName evidence="15">Cytochrome b</fullName>
    </submittedName>
</protein>
<evidence type="ECO:0000256" key="7">
    <source>
        <dbReference type="ARBA" id="ARBA00022723"/>
    </source>
</evidence>
<feature type="transmembrane region" description="Helical" evidence="13">
    <location>
        <begin position="24"/>
        <end position="43"/>
    </location>
</feature>
<keyword evidence="10" id="KW-0408">Iron</keyword>
<dbReference type="PANTHER" id="PTHR30529:SF3">
    <property type="entry name" value="CYTOCHROME B561 HOMOLOG 1"/>
    <property type="match status" value="1"/>
</dbReference>
<feature type="transmembrane region" description="Helical" evidence="13">
    <location>
        <begin position="140"/>
        <end position="163"/>
    </location>
</feature>
<evidence type="ECO:0000256" key="4">
    <source>
        <dbReference type="ARBA" id="ARBA00022475"/>
    </source>
</evidence>
<name>A0A347UIQ1_9RHOB</name>
<evidence type="ECO:0000256" key="12">
    <source>
        <dbReference type="ARBA" id="ARBA00037975"/>
    </source>
</evidence>
<evidence type="ECO:0000256" key="9">
    <source>
        <dbReference type="ARBA" id="ARBA00022989"/>
    </source>
</evidence>
<dbReference type="EMBL" id="CP032125">
    <property type="protein sequence ID" value="AXX98729.1"/>
    <property type="molecule type" value="Genomic_DNA"/>
</dbReference>
<dbReference type="PANTHER" id="PTHR30529">
    <property type="entry name" value="CYTOCHROME B561"/>
    <property type="match status" value="1"/>
</dbReference>
<dbReference type="SUPFAM" id="SSF81342">
    <property type="entry name" value="Transmembrane di-heme cytochromes"/>
    <property type="match status" value="1"/>
</dbReference>
<reference evidence="15 16" key="1">
    <citation type="submission" date="2018-09" db="EMBL/GenBank/DDBJ databases">
        <title>Profundibacter amoris BAR1 gen. nov., sp. nov., a new member of the Roseobacter clade isolated at Lokis Castle Vent Field on the Arctic Mid-Oceanic Ridge.</title>
        <authorList>
            <person name="Le Moine Bauer S."/>
            <person name="Sjoeberg A.G."/>
            <person name="L'Haridon S."/>
            <person name="Stokke R."/>
            <person name="Roalkvam I."/>
            <person name="Steen I.H."/>
            <person name="Dahle H."/>
        </authorList>
    </citation>
    <scope>NUCLEOTIDE SEQUENCE [LARGE SCALE GENOMIC DNA]</scope>
    <source>
        <strain evidence="15 16">BAR1</strain>
    </source>
</reference>
<evidence type="ECO:0000256" key="3">
    <source>
        <dbReference type="ARBA" id="ARBA00022448"/>
    </source>
</evidence>
<dbReference type="GO" id="GO:0022904">
    <property type="term" value="P:respiratory electron transport chain"/>
    <property type="evidence" value="ECO:0007669"/>
    <property type="project" value="InterPro"/>
</dbReference>
<evidence type="ECO:0000256" key="11">
    <source>
        <dbReference type="ARBA" id="ARBA00023136"/>
    </source>
</evidence>
<dbReference type="GO" id="GO:0046872">
    <property type="term" value="F:metal ion binding"/>
    <property type="evidence" value="ECO:0007669"/>
    <property type="project" value="UniProtKB-KW"/>
</dbReference>
<dbReference type="GO" id="GO:0009055">
    <property type="term" value="F:electron transfer activity"/>
    <property type="evidence" value="ECO:0007669"/>
    <property type="project" value="InterPro"/>
</dbReference>
<keyword evidence="3" id="KW-0813">Transport</keyword>
<proteinExistence type="inferred from homology"/>
<evidence type="ECO:0000256" key="13">
    <source>
        <dbReference type="SAM" id="Phobius"/>
    </source>
</evidence>
<evidence type="ECO:0000256" key="1">
    <source>
        <dbReference type="ARBA" id="ARBA00001970"/>
    </source>
</evidence>
<dbReference type="GO" id="GO:0005886">
    <property type="term" value="C:plasma membrane"/>
    <property type="evidence" value="ECO:0007669"/>
    <property type="project" value="UniProtKB-SubCell"/>
</dbReference>
<evidence type="ECO:0000256" key="10">
    <source>
        <dbReference type="ARBA" id="ARBA00023004"/>
    </source>
</evidence>
<sequence length="177" mass="19625">MREAQASICLQGGPMSKPNGYSRLQIRLHWIVFGLIALQYILADSIEEAWQVFAKGGTVEFSPLIAAHVFGGMAVMVLVLWRLVLRFKRGAPAAPEGEKPAQTMIAHLMHWGLYLLMILMPLSGSLAWFGGIEQAAENHLILKVALIVLIGLHVAAALYHQFVVKDNLIDRMRTARD</sequence>
<comment type="cofactor">
    <cofactor evidence="1">
        <name>heme b</name>
        <dbReference type="ChEBI" id="CHEBI:60344"/>
    </cofactor>
</comment>
<keyword evidence="6 13" id="KW-0812">Transmembrane</keyword>
<dbReference type="InterPro" id="IPR011577">
    <property type="entry name" value="Cyt_b561_bac/Ni-Hgenase"/>
</dbReference>
<feature type="domain" description="Cytochrome b561 bacterial/Ni-hydrogenase" evidence="14">
    <location>
        <begin position="21"/>
        <end position="174"/>
    </location>
</feature>
<dbReference type="GO" id="GO:0020037">
    <property type="term" value="F:heme binding"/>
    <property type="evidence" value="ECO:0007669"/>
    <property type="project" value="TreeGrafter"/>
</dbReference>
<dbReference type="InterPro" id="IPR016174">
    <property type="entry name" value="Di-haem_cyt_TM"/>
</dbReference>
<evidence type="ECO:0000256" key="5">
    <source>
        <dbReference type="ARBA" id="ARBA00022617"/>
    </source>
</evidence>
<keyword evidence="16" id="KW-1185">Reference proteome</keyword>
<evidence type="ECO:0000256" key="6">
    <source>
        <dbReference type="ARBA" id="ARBA00022692"/>
    </source>
</evidence>
<keyword evidence="5" id="KW-0349">Heme</keyword>
<evidence type="ECO:0000256" key="8">
    <source>
        <dbReference type="ARBA" id="ARBA00022982"/>
    </source>
</evidence>
<keyword evidence="7" id="KW-0479">Metal-binding</keyword>
<dbReference type="Pfam" id="PF01292">
    <property type="entry name" value="Ni_hydr_CYTB"/>
    <property type="match status" value="1"/>
</dbReference>
<dbReference type="KEGG" id="pamo:BAR1_12830"/>
<comment type="similarity">
    <text evidence="12">Belongs to the cytochrome b561 family.</text>
</comment>